<dbReference type="InterPro" id="IPR027483">
    <property type="entry name" value="PInositol-4-P-4/5-kinase_C_sf"/>
</dbReference>
<dbReference type="Pfam" id="PF01504">
    <property type="entry name" value="PIP5K"/>
    <property type="match status" value="2"/>
</dbReference>
<gene>
    <name evidence="4" type="ORF">KFE25_009683</name>
</gene>
<evidence type="ECO:0000256" key="1">
    <source>
        <dbReference type="PROSITE-ProRule" id="PRU00781"/>
    </source>
</evidence>
<evidence type="ECO:0000256" key="2">
    <source>
        <dbReference type="SAM" id="MobiDB-lite"/>
    </source>
</evidence>
<feature type="compositionally biased region" description="Polar residues" evidence="2">
    <location>
        <begin position="479"/>
        <end position="494"/>
    </location>
</feature>
<evidence type="ECO:0000259" key="3">
    <source>
        <dbReference type="PROSITE" id="PS51455"/>
    </source>
</evidence>
<feature type="region of interest" description="Disordered" evidence="2">
    <location>
        <begin position="632"/>
        <end position="688"/>
    </location>
</feature>
<feature type="region of interest" description="Disordered" evidence="2">
    <location>
        <begin position="540"/>
        <end position="578"/>
    </location>
</feature>
<dbReference type="InterPro" id="IPR027484">
    <property type="entry name" value="PInositol-4-P-5-kinase_N"/>
</dbReference>
<dbReference type="PANTHER" id="PTHR23086">
    <property type="entry name" value="PHOSPHATIDYLINOSITOL-4-PHOSPHATE 5-KINASE"/>
    <property type="match status" value="1"/>
</dbReference>
<feature type="compositionally biased region" description="Basic and acidic residues" evidence="2">
    <location>
        <begin position="391"/>
        <end position="415"/>
    </location>
</feature>
<keyword evidence="1" id="KW-0418">Kinase</keyword>
<feature type="compositionally biased region" description="Gly residues" evidence="2">
    <location>
        <begin position="542"/>
        <end position="552"/>
    </location>
</feature>
<feature type="region of interest" description="Disordered" evidence="2">
    <location>
        <begin position="830"/>
        <end position="897"/>
    </location>
</feature>
<feature type="compositionally biased region" description="Basic and acidic residues" evidence="2">
    <location>
        <begin position="854"/>
        <end position="889"/>
    </location>
</feature>
<evidence type="ECO:0000313" key="4">
    <source>
        <dbReference type="EMBL" id="KAG8471262.1"/>
    </source>
</evidence>
<feature type="compositionally biased region" description="Basic and acidic residues" evidence="2">
    <location>
        <begin position="449"/>
        <end position="459"/>
    </location>
</feature>
<dbReference type="InterPro" id="IPR002498">
    <property type="entry name" value="PInositol-4-P-4/5-kinase_core"/>
</dbReference>
<dbReference type="SMART" id="SM00330">
    <property type="entry name" value="PIPKc"/>
    <property type="match status" value="1"/>
</dbReference>
<feature type="region of interest" description="Disordered" evidence="2">
    <location>
        <begin position="361"/>
        <end position="495"/>
    </location>
</feature>
<dbReference type="GO" id="GO:0016308">
    <property type="term" value="F:1-phosphatidylinositol-4-phosphate 5-kinase activity"/>
    <property type="evidence" value="ECO:0007669"/>
    <property type="project" value="TreeGrafter"/>
</dbReference>
<feature type="compositionally biased region" description="Acidic residues" evidence="2">
    <location>
        <begin position="416"/>
        <end position="431"/>
    </location>
</feature>
<dbReference type="PROSITE" id="PS51455">
    <property type="entry name" value="PIPK"/>
    <property type="match status" value="1"/>
</dbReference>
<accession>A0A8J6CDR2</accession>
<feature type="compositionally biased region" description="Gly residues" evidence="2">
    <location>
        <begin position="568"/>
        <end position="578"/>
    </location>
</feature>
<reference evidence="4" key="1">
    <citation type="submission" date="2021-05" db="EMBL/GenBank/DDBJ databases">
        <title>The genome of the haptophyte Pavlova lutheri (Diacronema luteri, Pavlovales) - a model for lipid biosynthesis in eukaryotic algae.</title>
        <authorList>
            <person name="Hulatt C.J."/>
            <person name="Posewitz M.C."/>
        </authorList>
    </citation>
    <scope>NUCLEOTIDE SEQUENCE</scope>
    <source>
        <strain evidence="4">NIVA-4/92</strain>
    </source>
</reference>
<proteinExistence type="predicted"/>
<dbReference type="GO" id="GO:0005886">
    <property type="term" value="C:plasma membrane"/>
    <property type="evidence" value="ECO:0007669"/>
    <property type="project" value="TreeGrafter"/>
</dbReference>
<keyword evidence="1" id="KW-0067">ATP-binding</keyword>
<dbReference type="PANTHER" id="PTHR23086:SF8">
    <property type="entry name" value="PHOSPHATIDYLINOSITOL 5-PHOSPHATE 4-KINASE, ISOFORM A"/>
    <property type="match status" value="1"/>
</dbReference>
<comment type="caution">
    <text evidence="4">The sequence shown here is derived from an EMBL/GenBank/DDBJ whole genome shotgun (WGS) entry which is preliminary data.</text>
</comment>
<feature type="domain" description="PIPK" evidence="3">
    <location>
        <begin position="21"/>
        <end position="761"/>
    </location>
</feature>
<keyword evidence="1" id="KW-0547">Nucleotide-binding</keyword>
<dbReference type="AlphaFoldDB" id="A0A8J6CDR2"/>
<keyword evidence="1" id="KW-0808">Transferase</keyword>
<sequence>MITEQATAGRPPRLGRQLYEGHHAWPTMLAIKLGIAYSVSRASAEPIRELGLSDFMQQVKRKFPPAGSRHTPRHSGEDFVFKDYAPAAFRQLREHFGVSAADYALSIAGEHPLRELGNPGKSGSCFYLTHDSRYLIKTVSKKECKFLRAALPNYYTYIVTNDSTMLPRFFGLIRLSLPKGDKQRLVLMNNLLPERYRYERYDLKGSSLGRAATAKERNDPLGVRKDRDFDQRLRVPEDLLEVLTEQLSRDSAWLEKLHVMDYSLLVGLNWPNRAEDAAVRACADLDPSGPDTDDEPWDEARTLTAEAVRTHGSAAAAIAALEGEHVGVGFYRVGGPGAFAPEADLWRRQRPWQDANAATELATGAYGRNGDDGGGDGGDGDGAGVRTNEANGRRPSDDARAGAAQHARDDARTDASDDGDDDDDDDDDGDGGGESPRAGARGSGARGAWRSDAHLRERPATVGPLLRAGAGAGAAPSLTRATRGSSLGTRSASALAQRHGSTLDCVSDTDSDEGAPIGLGGGTGGIPALFRPISSASAPALGAGGSSHGGPHGPLSGDGALRPRKGSSGSGKASGGKAGVASFSISRGMGIGGKASAPVEVPQPTPAELRTAFLACQQSLARRAALVRRVGRPGAADGEGGGDARVGASARTGTGIGSGDTPPTGSPRARRLSRSQGKGAPRGRDVSIFQSDDGGFRCVNGKGEAVRVYCGIIDILQQYTKFKQMEHAYKAARWFSEKDGISVVSPDKYALRFRAFIISKFAPLTAPAPSATGTAAHLLTTVPAAAAAALGRAAAALGEDGHTLVRRTTATRADFDAALATVARELAETQAHAQSRARQAPKGFSVEGVTPNDSRSEAKLVHRRGDAERDGSASSGDDNRDLDTLERSRASSRTLSDGDVDRAVAAAASFSTGATKHVLAMRRTGGLRGTAAVQWAHNYHVSGDEGGAQ</sequence>
<dbReference type="Proteomes" id="UP000751190">
    <property type="component" value="Unassembled WGS sequence"/>
</dbReference>
<dbReference type="EMBL" id="JAGTXO010000001">
    <property type="protein sequence ID" value="KAG8471262.1"/>
    <property type="molecule type" value="Genomic_DNA"/>
</dbReference>
<dbReference type="GO" id="GO:0005524">
    <property type="term" value="F:ATP binding"/>
    <property type="evidence" value="ECO:0007669"/>
    <property type="project" value="UniProtKB-UniRule"/>
</dbReference>
<keyword evidence="5" id="KW-1185">Reference proteome</keyword>
<name>A0A8J6CDR2_DIALT</name>
<dbReference type="SUPFAM" id="SSF56104">
    <property type="entry name" value="SAICAR synthase-like"/>
    <property type="match status" value="2"/>
</dbReference>
<dbReference type="OrthoDB" id="20783at2759"/>
<dbReference type="Gene3D" id="3.30.810.10">
    <property type="entry name" value="2-Layer Sandwich"/>
    <property type="match status" value="2"/>
</dbReference>
<dbReference type="Gene3D" id="3.30.800.10">
    <property type="entry name" value="Phosphatidylinositol Phosphate Kinase II Beta"/>
    <property type="match status" value="1"/>
</dbReference>
<evidence type="ECO:0000313" key="5">
    <source>
        <dbReference type="Proteomes" id="UP000751190"/>
    </source>
</evidence>
<feature type="compositionally biased region" description="Low complexity" evidence="2">
    <location>
        <begin position="553"/>
        <end position="567"/>
    </location>
</feature>
<dbReference type="GO" id="GO:0046854">
    <property type="term" value="P:phosphatidylinositol phosphate biosynthetic process"/>
    <property type="evidence" value="ECO:0007669"/>
    <property type="project" value="TreeGrafter"/>
</dbReference>
<dbReference type="InterPro" id="IPR023610">
    <property type="entry name" value="PInositol-4/5-P-5/4-kinase"/>
</dbReference>
<protein>
    <recommendedName>
        <fullName evidence="3">PIPK domain-containing protein</fullName>
    </recommendedName>
</protein>
<organism evidence="4 5">
    <name type="scientific">Diacronema lutheri</name>
    <name type="common">Unicellular marine alga</name>
    <name type="synonym">Monochrysis lutheri</name>
    <dbReference type="NCBI Taxonomy" id="2081491"/>
    <lineage>
        <taxon>Eukaryota</taxon>
        <taxon>Haptista</taxon>
        <taxon>Haptophyta</taxon>
        <taxon>Pavlovophyceae</taxon>
        <taxon>Pavlovales</taxon>
        <taxon>Pavlovaceae</taxon>
        <taxon>Diacronema</taxon>
    </lineage>
</organism>